<protein>
    <submittedName>
        <fullName evidence="1">Uncharacterized protein</fullName>
    </submittedName>
</protein>
<evidence type="ECO:0000313" key="1">
    <source>
        <dbReference type="EMBL" id="MBP1964216.1"/>
    </source>
</evidence>
<dbReference type="RefSeq" id="WP_167059887.1">
    <property type="nucleotide sequence ID" value="NZ_JAAOZR010000023.1"/>
</dbReference>
<dbReference type="EMBL" id="JAGGKV010000008">
    <property type="protein sequence ID" value="MBP1964216.1"/>
    <property type="molecule type" value="Genomic_DNA"/>
</dbReference>
<organism evidence="1 2">
    <name type="scientific">Paenibacillus aceris</name>
    <dbReference type="NCBI Taxonomy" id="869555"/>
    <lineage>
        <taxon>Bacteria</taxon>
        <taxon>Bacillati</taxon>
        <taxon>Bacillota</taxon>
        <taxon>Bacilli</taxon>
        <taxon>Bacillales</taxon>
        <taxon>Paenibacillaceae</taxon>
        <taxon>Paenibacillus</taxon>
    </lineage>
</organism>
<reference evidence="1 2" key="1">
    <citation type="submission" date="2021-03" db="EMBL/GenBank/DDBJ databases">
        <title>Genomic Encyclopedia of Type Strains, Phase IV (KMG-IV): sequencing the most valuable type-strain genomes for metagenomic binning, comparative biology and taxonomic classification.</title>
        <authorList>
            <person name="Goeker M."/>
        </authorList>
    </citation>
    <scope>NUCLEOTIDE SEQUENCE [LARGE SCALE GENOMIC DNA]</scope>
    <source>
        <strain evidence="1 2">DSM 24950</strain>
    </source>
</reference>
<accession>A0ABS4HZW9</accession>
<gene>
    <name evidence="1" type="ORF">J2Z65_003439</name>
</gene>
<name>A0ABS4HZW9_9BACL</name>
<comment type="caution">
    <text evidence="1">The sequence shown here is derived from an EMBL/GenBank/DDBJ whole genome shotgun (WGS) entry which is preliminary data.</text>
</comment>
<dbReference type="Proteomes" id="UP001519344">
    <property type="component" value="Unassembled WGS sequence"/>
</dbReference>
<sequence length="128" mass="14621">MLLKRVTKELKKLFQSKRSNNSDQRQEEIVHLKHRLEAFDIQFSSLAYRPSGVETLALLEISKTVGQNDDLLNQLSSKNVTAVQQLLKSSVGICPKMLEEHHKFIITMALIFGGPYPCLREYITSSFI</sequence>
<keyword evidence="2" id="KW-1185">Reference proteome</keyword>
<evidence type="ECO:0000313" key="2">
    <source>
        <dbReference type="Proteomes" id="UP001519344"/>
    </source>
</evidence>
<proteinExistence type="predicted"/>